<comment type="catalytic activity">
    <reaction evidence="11">
        <text>Endonucleolytic cleavage at a junction such as a reciprocal single-stranded crossover between two homologous DNA duplexes (Holliday junction).</text>
        <dbReference type="EC" id="3.1.21.10"/>
    </reaction>
</comment>
<dbReference type="InterPro" id="IPR011856">
    <property type="entry name" value="tRNA_endonuc-like_dom_sf"/>
</dbReference>
<evidence type="ECO:0000256" key="2">
    <source>
        <dbReference type="ARBA" id="ARBA00022722"/>
    </source>
</evidence>
<dbReference type="GO" id="GO:0046872">
    <property type="term" value="F:metal ion binding"/>
    <property type="evidence" value="ECO:0007669"/>
    <property type="project" value="UniProtKB-KW"/>
</dbReference>
<dbReference type="Pfam" id="PF01870">
    <property type="entry name" value="Hjc"/>
    <property type="match status" value="1"/>
</dbReference>
<organism evidence="12 13">
    <name type="scientific">Candidatus Iainarchaeum sp</name>
    <dbReference type="NCBI Taxonomy" id="3101447"/>
    <lineage>
        <taxon>Archaea</taxon>
        <taxon>Candidatus Iainarchaeota</taxon>
        <taxon>Candidatus Iainarchaeia</taxon>
        <taxon>Candidatus Iainarchaeales</taxon>
        <taxon>Candidatus Iainarchaeaceae</taxon>
        <taxon>Candidatus Iainarchaeum</taxon>
    </lineage>
</organism>
<dbReference type="EMBL" id="DUGC01000002">
    <property type="protein sequence ID" value="HIH09051.1"/>
    <property type="molecule type" value="Genomic_DNA"/>
</dbReference>
<dbReference type="Gene3D" id="3.40.1350.10">
    <property type="match status" value="1"/>
</dbReference>
<dbReference type="InterPro" id="IPR002732">
    <property type="entry name" value="Hjc"/>
</dbReference>
<evidence type="ECO:0000256" key="8">
    <source>
        <dbReference type="ARBA" id="ARBA00023125"/>
    </source>
</evidence>
<evidence type="ECO:0000256" key="6">
    <source>
        <dbReference type="ARBA" id="ARBA00022801"/>
    </source>
</evidence>
<dbReference type="Proteomes" id="UP000565078">
    <property type="component" value="Unassembled WGS sequence"/>
</dbReference>
<evidence type="ECO:0000256" key="7">
    <source>
        <dbReference type="ARBA" id="ARBA00022842"/>
    </source>
</evidence>
<evidence type="ECO:0000256" key="11">
    <source>
        <dbReference type="ARBA" id="ARBA00029354"/>
    </source>
</evidence>
<evidence type="ECO:0008006" key="14">
    <source>
        <dbReference type="Google" id="ProtNLM"/>
    </source>
</evidence>
<keyword evidence="9" id="KW-0233">DNA recombination</keyword>
<reference evidence="13" key="1">
    <citation type="journal article" date="2020" name="bioRxiv">
        <title>A rank-normalized archaeal taxonomy based on genome phylogeny resolves widespread incomplete and uneven classifications.</title>
        <authorList>
            <person name="Rinke C."/>
            <person name="Chuvochina M."/>
            <person name="Mussig A.J."/>
            <person name="Chaumeil P.-A."/>
            <person name="Waite D.W."/>
            <person name="Whitman W.B."/>
            <person name="Parks D.H."/>
            <person name="Hugenholtz P."/>
        </authorList>
    </citation>
    <scope>NUCLEOTIDE SEQUENCE [LARGE SCALE GENOMIC DNA]</scope>
</reference>
<keyword evidence="2" id="KW-0540">Nuclease</keyword>
<dbReference type="GO" id="GO:0008821">
    <property type="term" value="F:crossover junction DNA endonuclease activity"/>
    <property type="evidence" value="ECO:0007669"/>
    <property type="project" value="UniProtKB-EC"/>
</dbReference>
<proteinExistence type="predicted"/>
<keyword evidence="6" id="KW-0378">Hydrolase</keyword>
<evidence type="ECO:0000256" key="10">
    <source>
        <dbReference type="ARBA" id="ARBA00023204"/>
    </source>
</evidence>
<sequence length="142" mass="16195">MAHYNKGANAERELIKLFWNKGFAVARTAGSGKNALPMPDLIVMGKGRSIVIEAKAWRSNYLTILDYQMQELLKWRELANAEVFIAWKYPNKGWFFMAPEVFRKAKHYSISFKGAQKCGQTLDVLLGEQQQLAVEKSTLKIP</sequence>
<evidence type="ECO:0000256" key="9">
    <source>
        <dbReference type="ARBA" id="ARBA00023172"/>
    </source>
</evidence>
<gene>
    <name evidence="12" type="ORF">HA254_00100</name>
</gene>
<dbReference type="AlphaFoldDB" id="A0A7J4IU71"/>
<keyword evidence="7" id="KW-0460">Magnesium</keyword>
<name>A0A7J4IU71_9ARCH</name>
<dbReference type="InterPro" id="IPR011335">
    <property type="entry name" value="Restrct_endonuc-II-like"/>
</dbReference>
<evidence type="ECO:0000256" key="1">
    <source>
        <dbReference type="ARBA" id="ARBA00001946"/>
    </source>
</evidence>
<dbReference type="PANTHER" id="PTHR39651:SF1">
    <property type="entry name" value="HOLLIDAY JUNCTION RESOLVASE HJC"/>
    <property type="match status" value="1"/>
</dbReference>
<keyword evidence="5" id="KW-0227">DNA damage</keyword>
<keyword evidence="3" id="KW-0479">Metal-binding</keyword>
<dbReference type="InterPro" id="IPR014428">
    <property type="entry name" value="Hjc_arc"/>
</dbReference>
<dbReference type="PIRSF" id="PIRSF004985">
    <property type="entry name" value="Hlld_jn_rslvs_ar"/>
    <property type="match status" value="1"/>
</dbReference>
<dbReference type="GO" id="GO:0006310">
    <property type="term" value="P:DNA recombination"/>
    <property type="evidence" value="ECO:0007669"/>
    <property type="project" value="UniProtKB-KW"/>
</dbReference>
<keyword evidence="4" id="KW-0255">Endonuclease</keyword>
<comment type="caution">
    <text evidence="12">The sequence shown here is derived from an EMBL/GenBank/DDBJ whole genome shotgun (WGS) entry which is preliminary data.</text>
</comment>
<evidence type="ECO:0000256" key="3">
    <source>
        <dbReference type="ARBA" id="ARBA00022723"/>
    </source>
</evidence>
<evidence type="ECO:0000256" key="4">
    <source>
        <dbReference type="ARBA" id="ARBA00022759"/>
    </source>
</evidence>
<keyword evidence="10" id="KW-0234">DNA repair</keyword>
<evidence type="ECO:0000313" key="13">
    <source>
        <dbReference type="Proteomes" id="UP000565078"/>
    </source>
</evidence>
<accession>A0A7J4IU71</accession>
<dbReference type="GO" id="GO:0006281">
    <property type="term" value="P:DNA repair"/>
    <property type="evidence" value="ECO:0007669"/>
    <property type="project" value="UniProtKB-KW"/>
</dbReference>
<dbReference type="PANTHER" id="PTHR39651">
    <property type="entry name" value="HOLLIDAY JUNCTION RESOLVASE HJC"/>
    <property type="match status" value="1"/>
</dbReference>
<evidence type="ECO:0000313" key="12">
    <source>
        <dbReference type="EMBL" id="HIH09051.1"/>
    </source>
</evidence>
<protein>
    <recommendedName>
        <fullName evidence="14">Holliday junction resolvase</fullName>
    </recommendedName>
</protein>
<dbReference type="GO" id="GO:0003677">
    <property type="term" value="F:DNA binding"/>
    <property type="evidence" value="ECO:0007669"/>
    <property type="project" value="UniProtKB-KW"/>
</dbReference>
<dbReference type="SUPFAM" id="SSF52980">
    <property type="entry name" value="Restriction endonuclease-like"/>
    <property type="match status" value="1"/>
</dbReference>
<comment type="cofactor">
    <cofactor evidence="1">
        <name>Mg(2+)</name>
        <dbReference type="ChEBI" id="CHEBI:18420"/>
    </cofactor>
</comment>
<keyword evidence="8" id="KW-0238">DNA-binding</keyword>
<dbReference type="NCBIfam" id="NF040854">
    <property type="entry name" value="Hol_resolv_Hjc"/>
    <property type="match status" value="1"/>
</dbReference>
<evidence type="ECO:0000256" key="5">
    <source>
        <dbReference type="ARBA" id="ARBA00022763"/>
    </source>
</evidence>